<dbReference type="RefSeq" id="WP_093392427.1">
    <property type="nucleotide sequence ID" value="NZ_LT629736.1"/>
</dbReference>
<dbReference type="Pfam" id="PF01882">
    <property type="entry name" value="DUF58"/>
    <property type="match status" value="1"/>
</dbReference>
<name>A0A1H1REC6_9GAMM</name>
<reference evidence="5" key="1">
    <citation type="submission" date="2016-10" db="EMBL/GenBank/DDBJ databases">
        <authorList>
            <person name="Varghese N."/>
            <person name="Submissions S."/>
        </authorList>
    </citation>
    <scope>NUCLEOTIDE SEQUENCE [LARGE SCALE GENOMIC DNA]</scope>
    <source>
        <strain evidence="5">NRRL B-51270</strain>
    </source>
</reference>
<evidence type="ECO:0000313" key="5">
    <source>
        <dbReference type="Proteomes" id="UP000243207"/>
    </source>
</evidence>
<dbReference type="STRING" id="487184.SAMN05216421_1346"/>
<evidence type="ECO:0000313" key="4">
    <source>
        <dbReference type="EMBL" id="SDS34127.1"/>
    </source>
</evidence>
<dbReference type="PANTHER" id="PTHR34351:SF1">
    <property type="entry name" value="SLR1927 PROTEIN"/>
    <property type="match status" value="1"/>
</dbReference>
<evidence type="ECO:0000259" key="3">
    <source>
        <dbReference type="Pfam" id="PF01882"/>
    </source>
</evidence>
<sequence length="329" mass="36860">MAAQRGIGSVTARSSARPRGAFARWLNRRIPAASQVRLDHRRIFILPSRAGLGMLLLLLIMLLGAINYQNSLVYAVTFTLGSLFWVALHHTYRNLASLQLQSSGSRSVFAGEAAPFELKLRGGRREHQSISLRWRGTPAQRIDVPGNGEIDATLFHPTHRRGWFSPGRLRVETRYPLGWFVAWSLVDLNWQVLVYPRPVEAELPKQSRNREGEGEQPRGEGVEDFQGLRDYQPGDSKRRLDWRAWSRGQGLHSKVFAEPSHSSLWLSLDDAPAMDLEGRLGCLTGWILQLDQAGQPFGLILGGTRVEPGRGEAHRDACLRAVALYQEGT</sequence>
<evidence type="ECO:0000256" key="2">
    <source>
        <dbReference type="SAM" id="Phobius"/>
    </source>
</evidence>
<keyword evidence="2" id="KW-0472">Membrane</keyword>
<feature type="domain" description="DUF58" evidence="3">
    <location>
        <begin position="228"/>
        <end position="276"/>
    </location>
</feature>
<organism evidence="4 5">
    <name type="scientific">Halopseudomonas xinjiangensis</name>
    <dbReference type="NCBI Taxonomy" id="487184"/>
    <lineage>
        <taxon>Bacteria</taxon>
        <taxon>Pseudomonadati</taxon>
        <taxon>Pseudomonadota</taxon>
        <taxon>Gammaproteobacteria</taxon>
        <taxon>Pseudomonadales</taxon>
        <taxon>Pseudomonadaceae</taxon>
        <taxon>Halopseudomonas</taxon>
    </lineage>
</organism>
<dbReference type="OrthoDB" id="5298497at2"/>
<dbReference type="PANTHER" id="PTHR34351">
    <property type="entry name" value="SLR1927 PROTEIN-RELATED"/>
    <property type="match status" value="1"/>
</dbReference>
<keyword evidence="2" id="KW-1133">Transmembrane helix</keyword>
<protein>
    <submittedName>
        <fullName evidence="4">Uncharacterized conserved protein, DUF58 family, contains vWF domain</fullName>
    </submittedName>
</protein>
<evidence type="ECO:0000256" key="1">
    <source>
        <dbReference type="SAM" id="MobiDB-lite"/>
    </source>
</evidence>
<accession>A0A1H1REC6</accession>
<keyword evidence="2" id="KW-0812">Transmembrane</keyword>
<feature type="region of interest" description="Disordered" evidence="1">
    <location>
        <begin position="205"/>
        <end position="234"/>
    </location>
</feature>
<dbReference type="EMBL" id="LT629736">
    <property type="protein sequence ID" value="SDS34127.1"/>
    <property type="molecule type" value="Genomic_DNA"/>
</dbReference>
<feature type="compositionally biased region" description="Basic and acidic residues" evidence="1">
    <location>
        <begin position="205"/>
        <end position="221"/>
    </location>
</feature>
<feature type="transmembrane region" description="Helical" evidence="2">
    <location>
        <begin position="72"/>
        <end position="92"/>
    </location>
</feature>
<gene>
    <name evidence="4" type="ORF">SAMN05216421_1346</name>
</gene>
<feature type="transmembrane region" description="Helical" evidence="2">
    <location>
        <begin position="43"/>
        <end position="66"/>
    </location>
</feature>
<keyword evidence="5" id="KW-1185">Reference proteome</keyword>
<proteinExistence type="predicted"/>
<dbReference type="Proteomes" id="UP000243207">
    <property type="component" value="Chromosome I"/>
</dbReference>
<dbReference type="AlphaFoldDB" id="A0A1H1REC6"/>
<dbReference type="InterPro" id="IPR002881">
    <property type="entry name" value="DUF58"/>
</dbReference>